<sequence>VDGSPNQVIWKFNSKGGFTTKFVYEWLEKDLSGPDYKLIWKAKIPLKIKIFLWQLFQNAIPTRDNLRKRNWPGNPTCSFCHDIETADHLFFGCVF</sequence>
<proteinExistence type="predicted"/>
<evidence type="ECO:0000259" key="1">
    <source>
        <dbReference type="Pfam" id="PF13966"/>
    </source>
</evidence>
<organism evidence="2 3">
    <name type="scientific">Triticum urartu</name>
    <name type="common">Red wild einkorn</name>
    <name type="synonym">Crithodium urartu</name>
    <dbReference type="NCBI Taxonomy" id="4572"/>
    <lineage>
        <taxon>Eukaryota</taxon>
        <taxon>Viridiplantae</taxon>
        <taxon>Streptophyta</taxon>
        <taxon>Embryophyta</taxon>
        <taxon>Tracheophyta</taxon>
        <taxon>Spermatophyta</taxon>
        <taxon>Magnoliopsida</taxon>
        <taxon>Liliopsida</taxon>
        <taxon>Poales</taxon>
        <taxon>Poaceae</taxon>
        <taxon>BOP clade</taxon>
        <taxon>Pooideae</taxon>
        <taxon>Triticodae</taxon>
        <taxon>Triticeae</taxon>
        <taxon>Triticinae</taxon>
        <taxon>Triticum</taxon>
    </lineage>
</organism>
<dbReference type="Gramene" id="TuG1812G0100000538.01.T01">
    <property type="protein sequence ID" value="TuG1812G0100000538.01.T01.cds368114"/>
    <property type="gene ID" value="TuG1812G0100000538.01"/>
</dbReference>
<name>A0A8R7P5K5_TRIUA</name>
<protein>
    <recommendedName>
        <fullName evidence="1">Reverse transcriptase zinc-binding domain-containing protein</fullName>
    </recommendedName>
</protein>
<dbReference type="Proteomes" id="UP000015106">
    <property type="component" value="Chromosome 1"/>
</dbReference>
<evidence type="ECO:0000313" key="3">
    <source>
        <dbReference type="Proteomes" id="UP000015106"/>
    </source>
</evidence>
<keyword evidence="3" id="KW-1185">Reference proteome</keyword>
<dbReference type="Pfam" id="PF13966">
    <property type="entry name" value="zf-RVT"/>
    <property type="match status" value="1"/>
</dbReference>
<accession>A0A8R7P5K5</accession>
<dbReference type="EnsemblPlants" id="TuG1812G0100000538.01.T01">
    <property type="protein sequence ID" value="TuG1812G0100000538.01.T01.cds368114"/>
    <property type="gene ID" value="TuG1812G0100000538.01"/>
</dbReference>
<dbReference type="InterPro" id="IPR026960">
    <property type="entry name" value="RVT-Znf"/>
</dbReference>
<dbReference type="AlphaFoldDB" id="A0A8R7P5K5"/>
<feature type="domain" description="Reverse transcriptase zinc-binding" evidence="1">
    <location>
        <begin position="18"/>
        <end position="94"/>
    </location>
</feature>
<reference evidence="3" key="1">
    <citation type="journal article" date="2013" name="Nature">
        <title>Draft genome of the wheat A-genome progenitor Triticum urartu.</title>
        <authorList>
            <person name="Ling H.Q."/>
            <person name="Zhao S."/>
            <person name="Liu D."/>
            <person name="Wang J."/>
            <person name="Sun H."/>
            <person name="Zhang C."/>
            <person name="Fan H."/>
            <person name="Li D."/>
            <person name="Dong L."/>
            <person name="Tao Y."/>
            <person name="Gao C."/>
            <person name="Wu H."/>
            <person name="Li Y."/>
            <person name="Cui Y."/>
            <person name="Guo X."/>
            <person name="Zheng S."/>
            <person name="Wang B."/>
            <person name="Yu K."/>
            <person name="Liang Q."/>
            <person name="Yang W."/>
            <person name="Lou X."/>
            <person name="Chen J."/>
            <person name="Feng M."/>
            <person name="Jian J."/>
            <person name="Zhang X."/>
            <person name="Luo G."/>
            <person name="Jiang Y."/>
            <person name="Liu J."/>
            <person name="Wang Z."/>
            <person name="Sha Y."/>
            <person name="Zhang B."/>
            <person name="Wu H."/>
            <person name="Tang D."/>
            <person name="Shen Q."/>
            <person name="Xue P."/>
            <person name="Zou S."/>
            <person name="Wang X."/>
            <person name="Liu X."/>
            <person name="Wang F."/>
            <person name="Yang Y."/>
            <person name="An X."/>
            <person name="Dong Z."/>
            <person name="Zhang K."/>
            <person name="Zhang X."/>
            <person name="Luo M.C."/>
            <person name="Dvorak J."/>
            <person name="Tong Y."/>
            <person name="Wang J."/>
            <person name="Yang H."/>
            <person name="Li Z."/>
            <person name="Wang D."/>
            <person name="Zhang A."/>
            <person name="Wang J."/>
        </authorList>
    </citation>
    <scope>NUCLEOTIDE SEQUENCE</scope>
    <source>
        <strain evidence="3">cv. G1812</strain>
    </source>
</reference>
<reference evidence="2" key="3">
    <citation type="submission" date="2022-06" db="UniProtKB">
        <authorList>
            <consortium name="EnsemblPlants"/>
        </authorList>
    </citation>
    <scope>IDENTIFICATION</scope>
</reference>
<evidence type="ECO:0000313" key="2">
    <source>
        <dbReference type="EnsemblPlants" id="TuG1812G0100000538.01.T01.cds368114"/>
    </source>
</evidence>
<reference evidence="2" key="2">
    <citation type="submission" date="2018-03" db="EMBL/GenBank/DDBJ databases">
        <title>The Triticum urartu genome reveals the dynamic nature of wheat genome evolution.</title>
        <authorList>
            <person name="Ling H."/>
            <person name="Ma B."/>
            <person name="Shi X."/>
            <person name="Liu H."/>
            <person name="Dong L."/>
            <person name="Sun H."/>
            <person name="Cao Y."/>
            <person name="Gao Q."/>
            <person name="Zheng S."/>
            <person name="Li Y."/>
            <person name="Yu Y."/>
            <person name="Du H."/>
            <person name="Qi M."/>
            <person name="Li Y."/>
            <person name="Yu H."/>
            <person name="Cui Y."/>
            <person name="Wang N."/>
            <person name="Chen C."/>
            <person name="Wu H."/>
            <person name="Zhao Y."/>
            <person name="Zhang J."/>
            <person name="Li Y."/>
            <person name="Zhou W."/>
            <person name="Zhang B."/>
            <person name="Hu W."/>
            <person name="Eijk M."/>
            <person name="Tang J."/>
            <person name="Witsenboer H."/>
            <person name="Zhao S."/>
            <person name="Li Z."/>
            <person name="Zhang A."/>
            <person name="Wang D."/>
            <person name="Liang C."/>
        </authorList>
    </citation>
    <scope>NUCLEOTIDE SEQUENCE [LARGE SCALE GENOMIC DNA]</scope>
    <source>
        <strain evidence="2">cv. G1812</strain>
    </source>
</reference>